<keyword evidence="13" id="KW-0732">Signal</keyword>
<keyword evidence="6" id="KW-0858">Xylan degradation</keyword>
<comment type="caution">
    <text evidence="15">The sequence shown here is derived from an EMBL/GenBank/DDBJ whole genome shotgun (WGS) entry which is preliminary data.</text>
</comment>
<evidence type="ECO:0000256" key="4">
    <source>
        <dbReference type="ARBA" id="ARBA00007495"/>
    </source>
</evidence>
<gene>
    <name evidence="15" type="ORF">CONPUDRAFT_163420</name>
</gene>
<dbReference type="Pfam" id="PF00331">
    <property type="entry name" value="Glyco_hydro_10"/>
    <property type="match status" value="1"/>
</dbReference>
<evidence type="ECO:0000256" key="9">
    <source>
        <dbReference type="ARBA" id="ARBA00023295"/>
    </source>
</evidence>
<feature type="chain" id="PRO_5024345935" description="Beta-xylanase" evidence="13">
    <location>
        <begin position="20"/>
        <end position="359"/>
    </location>
</feature>
<evidence type="ECO:0000313" key="16">
    <source>
        <dbReference type="Proteomes" id="UP000053558"/>
    </source>
</evidence>
<proteinExistence type="inferred from homology"/>
<dbReference type="Gene3D" id="3.20.20.80">
    <property type="entry name" value="Glycosidases"/>
    <property type="match status" value="1"/>
</dbReference>
<keyword evidence="7 12" id="KW-0378">Hydrolase</keyword>
<feature type="signal peptide" evidence="13">
    <location>
        <begin position="1"/>
        <end position="19"/>
    </location>
</feature>
<dbReference type="GeneID" id="19204915"/>
<evidence type="ECO:0000256" key="11">
    <source>
        <dbReference type="PROSITE-ProRule" id="PRU10061"/>
    </source>
</evidence>
<keyword evidence="5" id="KW-0964">Secreted</keyword>
<evidence type="ECO:0000256" key="6">
    <source>
        <dbReference type="ARBA" id="ARBA00022651"/>
    </source>
</evidence>
<evidence type="ECO:0000256" key="1">
    <source>
        <dbReference type="ARBA" id="ARBA00000681"/>
    </source>
</evidence>
<dbReference type="InterPro" id="IPR044846">
    <property type="entry name" value="GH10"/>
</dbReference>
<dbReference type="GO" id="GO:0045493">
    <property type="term" value="P:xylan catabolic process"/>
    <property type="evidence" value="ECO:0007669"/>
    <property type="project" value="UniProtKB-KW"/>
</dbReference>
<evidence type="ECO:0000256" key="3">
    <source>
        <dbReference type="ARBA" id="ARBA00004851"/>
    </source>
</evidence>
<dbReference type="Proteomes" id="UP000053558">
    <property type="component" value="Unassembled WGS sequence"/>
</dbReference>
<dbReference type="RefSeq" id="XP_007766264.1">
    <property type="nucleotide sequence ID" value="XM_007768074.1"/>
</dbReference>
<evidence type="ECO:0000256" key="8">
    <source>
        <dbReference type="ARBA" id="ARBA00023277"/>
    </source>
</evidence>
<dbReference type="SUPFAM" id="SSF51445">
    <property type="entry name" value="(Trans)glycosidases"/>
    <property type="match status" value="1"/>
</dbReference>
<comment type="catalytic activity">
    <reaction evidence="1 12">
        <text>Endohydrolysis of (1-&gt;4)-beta-D-xylosidic linkages in xylans.</text>
        <dbReference type="EC" id="3.2.1.8"/>
    </reaction>
</comment>
<comment type="subcellular location">
    <subcellularLocation>
        <location evidence="2">Secreted</location>
    </subcellularLocation>
</comment>
<dbReference type="SMART" id="SM00633">
    <property type="entry name" value="Glyco_10"/>
    <property type="match status" value="1"/>
</dbReference>
<dbReference type="KEGG" id="cput:CONPUDRAFT_163420"/>
<evidence type="ECO:0000256" key="12">
    <source>
        <dbReference type="RuleBase" id="RU361174"/>
    </source>
</evidence>
<organism evidence="15 16">
    <name type="scientific">Coniophora puteana (strain RWD-64-598)</name>
    <name type="common">Brown rot fungus</name>
    <dbReference type="NCBI Taxonomy" id="741705"/>
    <lineage>
        <taxon>Eukaryota</taxon>
        <taxon>Fungi</taxon>
        <taxon>Dikarya</taxon>
        <taxon>Basidiomycota</taxon>
        <taxon>Agaricomycotina</taxon>
        <taxon>Agaricomycetes</taxon>
        <taxon>Agaricomycetidae</taxon>
        <taxon>Boletales</taxon>
        <taxon>Coniophorineae</taxon>
        <taxon>Coniophoraceae</taxon>
        <taxon>Coniophora</taxon>
    </lineage>
</organism>
<dbReference type="PRINTS" id="PR00134">
    <property type="entry name" value="GLHYDRLASE10"/>
</dbReference>
<feature type="active site" description="Nucleophile" evidence="11">
    <location>
        <position position="279"/>
    </location>
</feature>
<keyword evidence="8 12" id="KW-0119">Carbohydrate metabolism</keyword>
<sequence>MKLLAPVAALLPFISLSQCLPSNAGSDTSGTTTATSALPSGTSMGVLNTLAQGIGKKYFGSATDNPEFTDSAYMAILESSEFGQITPGNSMKWDATEPEQNTFTFSGGDAVVAIANSTGKIVRGHNLVWQSQLPSWVSDSNFTADELTSVIQNHISNVVGTNYIIGYAWDVVNEPFNSDGTFVSDVFYNTLGSDFISIALNAAHAADPDAKLCINDYGIEGSGTKSTAMQNLVQTLKANSVPIDCIGFESHFILGEIPSDLQSNMEAFTALGVDVQITELDIRMELPETADLLDQQKSDYETVIAACAAVSGCVGMTVWDFTDKYSWVPSTFSGYGAACPYDSNLVKKPAFDGIVAGLS</sequence>
<dbReference type="InterPro" id="IPR001000">
    <property type="entry name" value="GH10_dom"/>
</dbReference>
<dbReference type="GO" id="GO:0005576">
    <property type="term" value="C:extracellular region"/>
    <property type="evidence" value="ECO:0007669"/>
    <property type="project" value="UniProtKB-SubCell"/>
</dbReference>
<dbReference type="EC" id="3.2.1.8" evidence="12"/>
<evidence type="ECO:0000256" key="10">
    <source>
        <dbReference type="ARBA" id="ARBA00023326"/>
    </source>
</evidence>
<dbReference type="InterPro" id="IPR031158">
    <property type="entry name" value="GH10_AS"/>
</dbReference>
<keyword evidence="16" id="KW-1185">Reference proteome</keyword>
<dbReference type="AlphaFoldDB" id="A0A5M3N146"/>
<evidence type="ECO:0000256" key="7">
    <source>
        <dbReference type="ARBA" id="ARBA00022801"/>
    </source>
</evidence>
<dbReference type="GO" id="GO:0031176">
    <property type="term" value="F:endo-1,4-beta-xylanase activity"/>
    <property type="evidence" value="ECO:0007669"/>
    <property type="project" value="UniProtKB-EC"/>
</dbReference>
<evidence type="ECO:0000313" key="15">
    <source>
        <dbReference type="EMBL" id="EIW84611.1"/>
    </source>
</evidence>
<dbReference type="PROSITE" id="PS51760">
    <property type="entry name" value="GH10_2"/>
    <property type="match status" value="1"/>
</dbReference>
<protein>
    <recommendedName>
        <fullName evidence="12">Beta-xylanase</fullName>
        <ecNumber evidence="12">3.2.1.8</ecNumber>
    </recommendedName>
</protein>
<accession>A0A5M3N146</accession>
<evidence type="ECO:0000256" key="2">
    <source>
        <dbReference type="ARBA" id="ARBA00004613"/>
    </source>
</evidence>
<name>A0A5M3N146_CONPW</name>
<dbReference type="InterPro" id="IPR017853">
    <property type="entry name" value="GH"/>
</dbReference>
<dbReference type="OrthoDB" id="3055998at2759"/>
<evidence type="ECO:0000256" key="5">
    <source>
        <dbReference type="ARBA" id="ARBA00022525"/>
    </source>
</evidence>
<dbReference type="PANTHER" id="PTHR31490:SF35">
    <property type="entry name" value="ENDO-1,4-BETA-XYLANASE"/>
    <property type="match status" value="1"/>
</dbReference>
<dbReference type="PROSITE" id="PS00591">
    <property type="entry name" value="GH10_1"/>
    <property type="match status" value="1"/>
</dbReference>
<dbReference type="PANTHER" id="PTHR31490">
    <property type="entry name" value="GLYCOSYL HYDROLASE"/>
    <property type="match status" value="1"/>
</dbReference>
<comment type="similarity">
    <text evidence="4 12">Belongs to the glycosyl hydrolase 10 (cellulase F) family.</text>
</comment>
<reference evidence="16" key="1">
    <citation type="journal article" date="2012" name="Science">
        <title>The Paleozoic origin of enzymatic lignin decomposition reconstructed from 31 fungal genomes.</title>
        <authorList>
            <person name="Floudas D."/>
            <person name="Binder M."/>
            <person name="Riley R."/>
            <person name="Barry K."/>
            <person name="Blanchette R.A."/>
            <person name="Henrissat B."/>
            <person name="Martinez A.T."/>
            <person name="Otillar R."/>
            <person name="Spatafora J.W."/>
            <person name="Yadav J.S."/>
            <person name="Aerts A."/>
            <person name="Benoit I."/>
            <person name="Boyd A."/>
            <person name="Carlson A."/>
            <person name="Copeland A."/>
            <person name="Coutinho P.M."/>
            <person name="de Vries R.P."/>
            <person name="Ferreira P."/>
            <person name="Findley K."/>
            <person name="Foster B."/>
            <person name="Gaskell J."/>
            <person name="Glotzer D."/>
            <person name="Gorecki P."/>
            <person name="Heitman J."/>
            <person name="Hesse C."/>
            <person name="Hori C."/>
            <person name="Igarashi K."/>
            <person name="Jurgens J.A."/>
            <person name="Kallen N."/>
            <person name="Kersten P."/>
            <person name="Kohler A."/>
            <person name="Kuees U."/>
            <person name="Kumar T.K.A."/>
            <person name="Kuo A."/>
            <person name="LaButti K."/>
            <person name="Larrondo L.F."/>
            <person name="Lindquist E."/>
            <person name="Ling A."/>
            <person name="Lombard V."/>
            <person name="Lucas S."/>
            <person name="Lundell T."/>
            <person name="Martin R."/>
            <person name="McLaughlin D.J."/>
            <person name="Morgenstern I."/>
            <person name="Morin E."/>
            <person name="Murat C."/>
            <person name="Nagy L.G."/>
            <person name="Nolan M."/>
            <person name="Ohm R.A."/>
            <person name="Patyshakuliyeva A."/>
            <person name="Rokas A."/>
            <person name="Ruiz-Duenas F.J."/>
            <person name="Sabat G."/>
            <person name="Salamov A."/>
            <person name="Samejima M."/>
            <person name="Schmutz J."/>
            <person name="Slot J.C."/>
            <person name="St John F."/>
            <person name="Stenlid J."/>
            <person name="Sun H."/>
            <person name="Sun S."/>
            <person name="Syed K."/>
            <person name="Tsang A."/>
            <person name="Wiebenga A."/>
            <person name="Young D."/>
            <person name="Pisabarro A."/>
            <person name="Eastwood D.C."/>
            <person name="Martin F."/>
            <person name="Cullen D."/>
            <person name="Grigoriev I.V."/>
            <person name="Hibbett D.S."/>
        </authorList>
    </citation>
    <scope>NUCLEOTIDE SEQUENCE [LARGE SCALE GENOMIC DNA]</scope>
    <source>
        <strain evidence="16">RWD-64-598 SS2</strain>
    </source>
</reference>
<dbReference type="EMBL" id="JH711575">
    <property type="protein sequence ID" value="EIW84611.1"/>
    <property type="molecule type" value="Genomic_DNA"/>
</dbReference>
<comment type="pathway">
    <text evidence="3">Glycan degradation; xylan degradation.</text>
</comment>
<feature type="domain" description="GH10" evidence="14">
    <location>
        <begin position="62"/>
        <end position="357"/>
    </location>
</feature>
<keyword evidence="9 12" id="KW-0326">Glycosidase</keyword>
<keyword evidence="10 12" id="KW-0624">Polysaccharide degradation</keyword>
<evidence type="ECO:0000259" key="14">
    <source>
        <dbReference type="PROSITE" id="PS51760"/>
    </source>
</evidence>
<evidence type="ECO:0000256" key="13">
    <source>
        <dbReference type="SAM" id="SignalP"/>
    </source>
</evidence>